<evidence type="ECO:0000313" key="1">
    <source>
        <dbReference type="EMBL" id="QCD54165.1"/>
    </source>
</evidence>
<dbReference type="Gene3D" id="1.10.630.10">
    <property type="entry name" value="Cytochrome P450"/>
    <property type="match status" value="1"/>
</dbReference>
<dbReference type="GO" id="GO:0004497">
    <property type="term" value="F:monooxygenase activity"/>
    <property type="evidence" value="ECO:0007669"/>
    <property type="project" value="InterPro"/>
</dbReference>
<organism evidence="1 2">
    <name type="scientific">Streptomyces hawaiiensis</name>
    <dbReference type="NCBI Taxonomy" id="67305"/>
    <lineage>
        <taxon>Bacteria</taxon>
        <taxon>Bacillati</taxon>
        <taxon>Actinomycetota</taxon>
        <taxon>Actinomycetes</taxon>
        <taxon>Kitasatosporales</taxon>
        <taxon>Streptomycetaceae</taxon>
        <taxon>Streptomyces</taxon>
    </lineage>
</organism>
<dbReference type="InterPro" id="IPR036396">
    <property type="entry name" value="Cyt_P450_sf"/>
</dbReference>
<dbReference type="Proteomes" id="UP000495940">
    <property type="component" value="Chromosome"/>
</dbReference>
<evidence type="ECO:0000313" key="2">
    <source>
        <dbReference type="Proteomes" id="UP000495940"/>
    </source>
</evidence>
<dbReference type="EMBL" id="CP021978">
    <property type="protein sequence ID" value="QCD54165.1"/>
    <property type="molecule type" value="Genomic_DNA"/>
</dbReference>
<accession>A0A6G5R7Y8</accession>
<reference evidence="1 2" key="1">
    <citation type="submission" date="2017-06" db="EMBL/GenBank/DDBJ databases">
        <title>Complete Genome Sequence of Streptomyces hawaiiensis NRRL 15010 and insights into acyldepsipeptides biosynthesis.</title>
        <authorList>
            <person name="Mariita R.M."/>
            <person name="Sello J.K."/>
        </authorList>
    </citation>
    <scope>NUCLEOTIDE SEQUENCE [LARGE SCALE GENOMIC DNA]</scope>
    <source>
        <strain evidence="1 2">ATCC 12236</strain>
    </source>
</reference>
<protein>
    <recommendedName>
        <fullName evidence="3">Cytochrome P450</fullName>
    </recommendedName>
</protein>
<name>A0A6G5R7Y8_9ACTN</name>
<dbReference type="RefSeq" id="WP_425472427.1">
    <property type="nucleotide sequence ID" value="NZ_CP021978.1"/>
</dbReference>
<dbReference type="GO" id="GO:0005506">
    <property type="term" value="F:iron ion binding"/>
    <property type="evidence" value="ECO:0007669"/>
    <property type="project" value="InterPro"/>
</dbReference>
<keyword evidence="2" id="KW-1185">Reference proteome</keyword>
<dbReference type="GO" id="GO:0020037">
    <property type="term" value="F:heme binding"/>
    <property type="evidence" value="ECO:0007669"/>
    <property type="project" value="InterPro"/>
</dbReference>
<dbReference type="GO" id="GO:0016705">
    <property type="term" value="F:oxidoreductase activity, acting on paired donors, with incorporation or reduction of molecular oxygen"/>
    <property type="evidence" value="ECO:0007669"/>
    <property type="project" value="InterPro"/>
</dbReference>
<gene>
    <name evidence="1" type="ORF">CEB94_04270</name>
</gene>
<proteinExistence type="predicted"/>
<dbReference type="SUPFAM" id="SSF48264">
    <property type="entry name" value="Cytochrome P450"/>
    <property type="match status" value="1"/>
</dbReference>
<dbReference type="KEGG" id="shaw:CEB94_04270"/>
<dbReference type="AlphaFoldDB" id="A0A6G5R7Y8"/>
<evidence type="ECO:0008006" key="3">
    <source>
        <dbReference type="Google" id="ProtNLM"/>
    </source>
</evidence>
<sequence length="60" mass="6726">MTFGYALHTCLGAPLALESRVVLEQLLKRFPELRLARGYRREPAPGLVMVRPPGSARHLL</sequence>